<protein>
    <submittedName>
        <fullName evidence="1">Uncharacterized protein</fullName>
    </submittedName>
</protein>
<keyword evidence="2" id="KW-1185">Reference proteome</keyword>
<name>A0ABP2LEW8_9VIBR</name>
<sequence length="31" mass="3498">MDRHAAVRGQAQPAAARKKSPNFDFKLIIFL</sequence>
<accession>A0ABP2LEW8</accession>
<comment type="caution">
    <text evidence="1">The sequence shown here is derived from an EMBL/GenBank/DDBJ whole genome shotgun (WGS) entry which is preliminary data.</text>
</comment>
<dbReference type="Proteomes" id="UP000003836">
    <property type="component" value="Unassembled WGS sequence"/>
</dbReference>
<reference evidence="1 2" key="1">
    <citation type="journal article" date="2012" name="Int. J. Syst. Evol. Microbiol.">
        <title>Vibrio caribbeanicus sp. nov., isolated from the marine sponge Scleritoderma cyanea.</title>
        <authorList>
            <person name="Hoffmann M."/>
            <person name="Monday S.R."/>
            <person name="Allard M.W."/>
            <person name="Strain E.A."/>
            <person name="Whittaker P."/>
            <person name="Naum M."/>
            <person name="McCarthy P.J."/>
            <person name="Lopez J.V."/>
            <person name="Fischer M."/>
            <person name="Brown E.W."/>
        </authorList>
    </citation>
    <scope>NUCLEOTIDE SEQUENCE [LARGE SCALE GENOMIC DNA]</scope>
    <source>
        <strain evidence="1 2">ATCC 19109</strain>
    </source>
</reference>
<evidence type="ECO:0000313" key="2">
    <source>
        <dbReference type="Proteomes" id="UP000003836"/>
    </source>
</evidence>
<gene>
    <name evidence="1" type="ORF">VITU9109_04587</name>
</gene>
<evidence type="ECO:0000313" key="1">
    <source>
        <dbReference type="EMBL" id="EGU48626.1"/>
    </source>
</evidence>
<organism evidence="1 2">
    <name type="scientific">Vibrio tubiashii ATCC 19109</name>
    <dbReference type="NCBI Taxonomy" id="1051646"/>
    <lineage>
        <taxon>Bacteria</taxon>
        <taxon>Pseudomonadati</taxon>
        <taxon>Pseudomonadota</taxon>
        <taxon>Gammaproteobacteria</taxon>
        <taxon>Vibrionales</taxon>
        <taxon>Vibrionaceae</taxon>
        <taxon>Vibrio</taxon>
        <taxon>Vibrio oreintalis group</taxon>
    </lineage>
</organism>
<proteinExistence type="predicted"/>
<dbReference type="EMBL" id="AFWI01000195">
    <property type="protein sequence ID" value="EGU48626.1"/>
    <property type="molecule type" value="Genomic_DNA"/>
</dbReference>